<keyword evidence="2" id="KW-1185">Reference proteome</keyword>
<accession>A0A178TMB7</accession>
<evidence type="ECO:0000313" key="2">
    <source>
        <dbReference type="Proteomes" id="UP000078336"/>
    </source>
</evidence>
<reference evidence="1 2" key="1">
    <citation type="submission" date="2016-03" db="EMBL/GenBank/DDBJ databases">
        <title>Spore heat resistance.</title>
        <authorList>
            <person name="Boekhorst J."/>
            <person name="Berendsen E.M."/>
            <person name="Wells-Bennik M.H."/>
            <person name="Kuipers O.P."/>
        </authorList>
    </citation>
    <scope>NUCLEOTIDE SEQUENCE [LARGE SCALE GENOMIC DNA]</scope>
    <source>
        <strain evidence="1 2">AF16</strain>
    </source>
</reference>
<gene>
    <name evidence="1" type="ORF">TAF16_0203</name>
</gene>
<proteinExistence type="predicted"/>
<sequence length="213" mass="24087">MSFDLYKKRLLSYGNDERDVVLNNTKNIINNSFTNSFGYSVVKINDVDTEVIVVNKDDSTQKELLIRPDQTVKKGATVLVGTQYYLVTDFNGNGINQKAKIKLCNNTFTLKGSKIQTIVEYNDFGEPIYDETNTSDILIPCIVETSITIDNTDNAINLPEGRINITIPYTEHEDIAIDKEFVMYGEKYKIMSIDYTQSINKEGLIIINGKKVS</sequence>
<dbReference type="EMBL" id="LUCQ01000018">
    <property type="protein sequence ID" value="OAO82583.1"/>
    <property type="molecule type" value="Genomic_DNA"/>
</dbReference>
<protein>
    <recommendedName>
        <fullName evidence="3">Phage protein</fullName>
    </recommendedName>
</protein>
<dbReference type="OrthoDB" id="2892415at2"/>
<comment type="caution">
    <text evidence="1">The sequence shown here is derived from an EMBL/GenBank/DDBJ whole genome shotgun (WGS) entry which is preliminary data.</text>
</comment>
<name>A0A178TMB7_9BACL</name>
<evidence type="ECO:0000313" key="1">
    <source>
        <dbReference type="EMBL" id="OAO82583.1"/>
    </source>
</evidence>
<organism evidence="1 2">
    <name type="scientific">Anoxybacillus flavithermus</name>
    <dbReference type="NCBI Taxonomy" id="33934"/>
    <lineage>
        <taxon>Bacteria</taxon>
        <taxon>Bacillati</taxon>
        <taxon>Bacillota</taxon>
        <taxon>Bacilli</taxon>
        <taxon>Bacillales</taxon>
        <taxon>Anoxybacillaceae</taxon>
        <taxon>Anoxybacillus</taxon>
    </lineage>
</organism>
<dbReference type="AlphaFoldDB" id="A0A178TMB7"/>
<dbReference type="Proteomes" id="UP000078336">
    <property type="component" value="Unassembled WGS sequence"/>
</dbReference>
<dbReference type="PATRIC" id="fig|33934.7.peg.1679"/>
<dbReference type="RefSeq" id="WP_064213896.1">
    <property type="nucleotide sequence ID" value="NZ_LUCQ01000018.1"/>
</dbReference>
<evidence type="ECO:0008006" key="3">
    <source>
        <dbReference type="Google" id="ProtNLM"/>
    </source>
</evidence>